<organism evidence="1 2">
    <name type="scientific">Babesia caballi</name>
    <dbReference type="NCBI Taxonomy" id="5871"/>
    <lineage>
        <taxon>Eukaryota</taxon>
        <taxon>Sar</taxon>
        <taxon>Alveolata</taxon>
        <taxon>Apicomplexa</taxon>
        <taxon>Aconoidasida</taxon>
        <taxon>Piroplasmida</taxon>
        <taxon>Babesiidae</taxon>
        <taxon>Babesia</taxon>
    </lineage>
</organism>
<protein>
    <submittedName>
        <fullName evidence="1">Variant erythrocyte surface antigen-1 family protein</fullName>
    </submittedName>
</protein>
<dbReference type="GeneID" id="94194624"/>
<dbReference type="Proteomes" id="UP001497744">
    <property type="component" value="Unassembled WGS sequence"/>
</dbReference>
<keyword evidence="2" id="KW-1185">Reference proteome</keyword>
<dbReference type="RefSeq" id="XP_067715212.1">
    <property type="nucleotide sequence ID" value="XM_067859111.1"/>
</dbReference>
<name>A0AAV4LT96_BABCB</name>
<proteinExistence type="predicted"/>
<dbReference type="EMBL" id="BPLF01000002">
    <property type="protein sequence ID" value="GIX63143.1"/>
    <property type="molecule type" value="Genomic_DNA"/>
</dbReference>
<sequence>MGDQKKSKLTEWPENLKEVIDWFLRVGGKDQDGSGYSNSGKLETAVKSLNGFTDAAQGLGTFYIEGLFKKVAEGLQQLIGYNSMYQLEGNGIGRKQSSPYTSSYSIQAKWESSLNTATSSEAQKAANIFLGSMPILYFGLTYLLWRCSGKHGWQDQRLQGDSEISELSDFMNVMGYDTNKLNSGVNGQTIAKLLGTDGDSIQDLKELYSSVSTMTYPEFLKQMNQNGKDKLSHKQAANAPLYVLYAASNAYLTTKLSYLKNKELPQTQSDIAKTLNWYSEAVNKLDASNTRELSTAYNTLLSQIKDVFPDPPVPPSSSGAAAAGGVLGTAAIGGTAAAFATNVGGITTTLKSFIPIFK</sequence>
<reference evidence="1 2" key="1">
    <citation type="submission" date="2021-06" db="EMBL/GenBank/DDBJ databases">
        <title>Genome sequence of Babesia caballi.</title>
        <authorList>
            <person name="Yamagishi J."/>
            <person name="Kidaka T."/>
            <person name="Ochi A."/>
        </authorList>
    </citation>
    <scope>NUCLEOTIDE SEQUENCE [LARGE SCALE GENOMIC DNA]</scope>
    <source>
        <strain evidence="1">USDA-D6B2</strain>
    </source>
</reference>
<evidence type="ECO:0000313" key="1">
    <source>
        <dbReference type="EMBL" id="GIX63143.1"/>
    </source>
</evidence>
<gene>
    <name evidence="1" type="ORF">BcabD6B2_25780</name>
</gene>
<dbReference type="AlphaFoldDB" id="A0AAV4LT96"/>
<comment type="caution">
    <text evidence="1">The sequence shown here is derived from an EMBL/GenBank/DDBJ whole genome shotgun (WGS) entry which is preliminary data.</text>
</comment>
<evidence type="ECO:0000313" key="2">
    <source>
        <dbReference type="Proteomes" id="UP001497744"/>
    </source>
</evidence>
<accession>A0AAV4LT96</accession>